<accession>A0A1X7V340</accession>
<evidence type="ECO:0000259" key="1">
    <source>
        <dbReference type="Pfam" id="PF14214"/>
    </source>
</evidence>
<organism evidence="2">
    <name type="scientific">Amphimedon queenslandica</name>
    <name type="common">Sponge</name>
    <dbReference type="NCBI Taxonomy" id="400682"/>
    <lineage>
        <taxon>Eukaryota</taxon>
        <taxon>Metazoa</taxon>
        <taxon>Porifera</taxon>
        <taxon>Demospongiae</taxon>
        <taxon>Heteroscleromorpha</taxon>
        <taxon>Haplosclerida</taxon>
        <taxon>Niphatidae</taxon>
        <taxon>Amphimedon</taxon>
    </lineage>
</organism>
<reference evidence="2" key="1">
    <citation type="submission" date="2017-05" db="UniProtKB">
        <authorList>
            <consortium name="EnsemblMetazoa"/>
        </authorList>
    </citation>
    <scope>IDENTIFICATION</scope>
</reference>
<name>A0A1X7V340_AMPQE</name>
<dbReference type="InterPro" id="IPR025476">
    <property type="entry name" value="Helitron_helicase-like"/>
</dbReference>
<dbReference type="Pfam" id="PF14214">
    <property type="entry name" value="Helitron_like_N"/>
    <property type="match status" value="1"/>
</dbReference>
<proteinExistence type="predicted"/>
<protein>
    <recommendedName>
        <fullName evidence="1">Helitron helicase-like domain-containing protein</fullName>
    </recommendedName>
</protein>
<dbReference type="AlphaFoldDB" id="A0A1X7V340"/>
<dbReference type="OrthoDB" id="416437at2759"/>
<evidence type="ECO:0000313" key="2">
    <source>
        <dbReference type="EnsemblMetazoa" id="Aqu2.1.34670_001"/>
    </source>
</evidence>
<feature type="domain" description="Helitron helicase-like" evidence="1">
    <location>
        <begin position="6"/>
        <end position="114"/>
    </location>
</feature>
<dbReference type="EnsemblMetazoa" id="Aqu2.1.34670_001">
    <property type="protein sequence ID" value="Aqu2.1.34670_001"/>
    <property type="gene ID" value="Aqu2.1.34670"/>
</dbReference>
<dbReference type="InParanoid" id="A0A1X7V340"/>
<sequence>MKYDDGRLAKHPRFRFFAVKTEMRCRANETGRFYIKQHPGEAHLTVDDLRDMIGQEGERFSNKVVHYGTSVRGTRQYWFKERNKLIAIIDTLGQPTIFTNSAADHQWPELAHLICPEDPDDKQA</sequence>